<reference evidence="2" key="1">
    <citation type="submission" date="2020-11" db="EMBL/GenBank/DDBJ databases">
        <title>Nocardia NEAU-351.nov., a novel actinomycete isolated from the cow dung.</title>
        <authorList>
            <person name="Zhang X."/>
        </authorList>
    </citation>
    <scope>NUCLEOTIDE SEQUENCE</scope>
    <source>
        <strain evidence="2">NEAU-351</strain>
    </source>
</reference>
<dbReference type="PROSITE" id="PS51186">
    <property type="entry name" value="GNAT"/>
    <property type="match status" value="1"/>
</dbReference>
<dbReference type="EMBL" id="JADMLG010000002">
    <property type="protein sequence ID" value="MBH0775521.1"/>
    <property type="molecule type" value="Genomic_DNA"/>
</dbReference>
<sequence length="299" mass="31260">MTVTPGFFAGTDVVGRIEAAERTLIEEGARAARARAPHEPVISLPIGGGSAVWAGPGSPLNKVVATGLGADWDEGELVAVEKAFAERNSPVQFEVSTAADPAVVNHLSNRGYVTIGFENVLGIPLTQARTTAPAVDGIAIEPVAPEDFDTWVQVVVDGFATPDTQGVASHEEFPREVVERAERDIGATSGFRAVLARSGAGPVGGAGLRLTEGIAQLCGAATLPHHRRRGVQAALLATRLDTARNAGCDLAVVTTLPGSRSQHNVQRLGFQLLYARAILVRPVPDSTTGREDSRGNDGR</sequence>
<dbReference type="RefSeq" id="WP_196147886.1">
    <property type="nucleotide sequence ID" value="NZ_JADMLG010000002.1"/>
</dbReference>
<proteinExistence type="predicted"/>
<dbReference type="SUPFAM" id="SSF55729">
    <property type="entry name" value="Acyl-CoA N-acyltransferases (Nat)"/>
    <property type="match status" value="1"/>
</dbReference>
<evidence type="ECO:0000259" key="1">
    <source>
        <dbReference type="PROSITE" id="PS51186"/>
    </source>
</evidence>
<name>A0A931N210_9NOCA</name>
<evidence type="ECO:0000313" key="3">
    <source>
        <dbReference type="Proteomes" id="UP000655751"/>
    </source>
</evidence>
<dbReference type="Proteomes" id="UP000655751">
    <property type="component" value="Unassembled WGS sequence"/>
</dbReference>
<dbReference type="AlphaFoldDB" id="A0A931N210"/>
<organism evidence="2 3">
    <name type="scientific">Nocardia bovistercoris</name>
    <dbReference type="NCBI Taxonomy" id="2785916"/>
    <lineage>
        <taxon>Bacteria</taxon>
        <taxon>Bacillati</taxon>
        <taxon>Actinomycetota</taxon>
        <taxon>Actinomycetes</taxon>
        <taxon>Mycobacteriales</taxon>
        <taxon>Nocardiaceae</taxon>
        <taxon>Nocardia</taxon>
    </lineage>
</organism>
<dbReference type="GO" id="GO:0016747">
    <property type="term" value="F:acyltransferase activity, transferring groups other than amino-acyl groups"/>
    <property type="evidence" value="ECO:0007669"/>
    <property type="project" value="InterPro"/>
</dbReference>
<protein>
    <submittedName>
        <fullName evidence="2">GNAT family N-acetyltransferase</fullName>
    </submittedName>
</protein>
<accession>A0A931N210</accession>
<evidence type="ECO:0000313" key="2">
    <source>
        <dbReference type="EMBL" id="MBH0775521.1"/>
    </source>
</evidence>
<gene>
    <name evidence="2" type="ORF">IT779_04355</name>
</gene>
<dbReference type="Pfam" id="PF00583">
    <property type="entry name" value="Acetyltransf_1"/>
    <property type="match status" value="1"/>
</dbReference>
<keyword evidence="3" id="KW-1185">Reference proteome</keyword>
<feature type="domain" description="N-acetyltransferase" evidence="1">
    <location>
        <begin position="138"/>
        <end position="290"/>
    </location>
</feature>
<dbReference type="CDD" id="cd04301">
    <property type="entry name" value="NAT_SF"/>
    <property type="match status" value="1"/>
</dbReference>
<dbReference type="InterPro" id="IPR016181">
    <property type="entry name" value="Acyl_CoA_acyltransferase"/>
</dbReference>
<dbReference type="Gene3D" id="3.40.630.30">
    <property type="match status" value="1"/>
</dbReference>
<dbReference type="InterPro" id="IPR000182">
    <property type="entry name" value="GNAT_dom"/>
</dbReference>
<comment type="caution">
    <text evidence="2">The sequence shown here is derived from an EMBL/GenBank/DDBJ whole genome shotgun (WGS) entry which is preliminary data.</text>
</comment>